<protein>
    <submittedName>
        <fullName evidence="1">Uncharacterized protein</fullName>
    </submittedName>
</protein>
<dbReference type="AlphaFoldDB" id="A0A9W7CCY4"/>
<evidence type="ECO:0000313" key="2">
    <source>
        <dbReference type="Proteomes" id="UP001165122"/>
    </source>
</evidence>
<dbReference type="EMBL" id="BRXW01000094">
    <property type="protein sequence ID" value="GMI06042.1"/>
    <property type="molecule type" value="Genomic_DNA"/>
</dbReference>
<name>A0A9W7CCY4_9STRA</name>
<sequence>MPCNGLEANAQARALTVFKLSFSLVPALHSLNCIGCSTTMHWFGLDPETGGYGQQMKILDYLVVDVEVMEWDCRKRR</sequence>
<evidence type="ECO:0000313" key="1">
    <source>
        <dbReference type="EMBL" id="GMI06042.1"/>
    </source>
</evidence>
<proteinExistence type="predicted"/>
<organism evidence="1 2">
    <name type="scientific">Triparma laevis f. longispina</name>
    <dbReference type="NCBI Taxonomy" id="1714387"/>
    <lineage>
        <taxon>Eukaryota</taxon>
        <taxon>Sar</taxon>
        <taxon>Stramenopiles</taxon>
        <taxon>Ochrophyta</taxon>
        <taxon>Bolidophyceae</taxon>
        <taxon>Parmales</taxon>
        <taxon>Triparmaceae</taxon>
        <taxon>Triparma</taxon>
    </lineage>
</organism>
<dbReference type="Proteomes" id="UP001165122">
    <property type="component" value="Unassembled WGS sequence"/>
</dbReference>
<keyword evidence="2" id="KW-1185">Reference proteome</keyword>
<accession>A0A9W7CCY4</accession>
<comment type="caution">
    <text evidence="1">The sequence shown here is derived from an EMBL/GenBank/DDBJ whole genome shotgun (WGS) entry which is preliminary data.</text>
</comment>
<gene>
    <name evidence="1" type="ORF">TrLO_g2833</name>
</gene>
<reference evidence="2" key="1">
    <citation type="journal article" date="2023" name="Commun. Biol.">
        <title>Genome analysis of Parmales, the sister group of diatoms, reveals the evolutionary specialization of diatoms from phago-mixotrophs to photoautotrophs.</title>
        <authorList>
            <person name="Ban H."/>
            <person name="Sato S."/>
            <person name="Yoshikawa S."/>
            <person name="Yamada K."/>
            <person name="Nakamura Y."/>
            <person name="Ichinomiya M."/>
            <person name="Sato N."/>
            <person name="Blanc-Mathieu R."/>
            <person name="Endo H."/>
            <person name="Kuwata A."/>
            <person name="Ogata H."/>
        </authorList>
    </citation>
    <scope>NUCLEOTIDE SEQUENCE [LARGE SCALE GENOMIC DNA]</scope>
    <source>
        <strain evidence="2">NIES 3700</strain>
    </source>
</reference>